<comment type="caution">
    <text evidence="3">The sequence shown here is derived from an EMBL/GenBank/DDBJ whole genome shotgun (WGS) entry which is preliminary data.</text>
</comment>
<dbReference type="Gene3D" id="3.40.50.300">
    <property type="entry name" value="P-loop containing nucleotide triphosphate hydrolases"/>
    <property type="match status" value="1"/>
</dbReference>
<reference evidence="3 4" key="1">
    <citation type="journal article" date="2019" name="Int. J. Syst. Evol. Microbiol.">
        <title>The Global Catalogue of Microorganisms (GCM) 10K type strain sequencing project: providing services to taxonomists for standard genome sequencing and annotation.</title>
        <authorList>
            <consortium name="The Broad Institute Genomics Platform"/>
            <consortium name="The Broad Institute Genome Sequencing Center for Infectious Disease"/>
            <person name="Wu L."/>
            <person name="Ma J."/>
        </authorList>
    </citation>
    <scope>NUCLEOTIDE SEQUENCE [LARGE SCALE GENOMIC DNA]</scope>
    <source>
        <strain evidence="3 4">JCM 3272</strain>
    </source>
</reference>
<dbReference type="InterPro" id="IPR003593">
    <property type="entry name" value="AAA+_ATPase"/>
</dbReference>
<evidence type="ECO:0000313" key="3">
    <source>
        <dbReference type="EMBL" id="GAA2352346.1"/>
    </source>
</evidence>
<name>A0ABN3GIF6_9ACTN</name>
<keyword evidence="4" id="KW-1185">Reference proteome</keyword>
<accession>A0ABN3GIF6</accession>
<dbReference type="Proteomes" id="UP001501444">
    <property type="component" value="Unassembled WGS sequence"/>
</dbReference>
<dbReference type="InterPro" id="IPR027417">
    <property type="entry name" value="P-loop_NTPase"/>
</dbReference>
<dbReference type="Pfam" id="PF00004">
    <property type="entry name" value="AAA"/>
    <property type="match status" value="1"/>
</dbReference>
<evidence type="ECO:0000313" key="4">
    <source>
        <dbReference type="Proteomes" id="UP001501444"/>
    </source>
</evidence>
<dbReference type="PANTHER" id="PTHR23070">
    <property type="entry name" value="BCS1 AAA-TYPE ATPASE"/>
    <property type="match status" value="1"/>
</dbReference>
<dbReference type="InterPro" id="IPR045969">
    <property type="entry name" value="DUF5925"/>
</dbReference>
<dbReference type="RefSeq" id="WP_344614239.1">
    <property type="nucleotide sequence ID" value="NZ_BAAARV010000032.1"/>
</dbReference>
<dbReference type="SMART" id="SM00382">
    <property type="entry name" value="AAA"/>
    <property type="match status" value="1"/>
</dbReference>
<dbReference type="Pfam" id="PF19347">
    <property type="entry name" value="DUF5925"/>
    <property type="match status" value="1"/>
</dbReference>
<gene>
    <name evidence="3" type="ORF">GCM10010170_043080</name>
</gene>
<dbReference type="SUPFAM" id="SSF52540">
    <property type="entry name" value="P-loop containing nucleoside triphosphate hydrolases"/>
    <property type="match status" value="1"/>
</dbReference>
<protein>
    <recommendedName>
        <fullName evidence="2">AAA+ ATPase domain-containing protein</fullName>
    </recommendedName>
</protein>
<dbReference type="EMBL" id="BAAARV010000032">
    <property type="protein sequence ID" value="GAA2352346.1"/>
    <property type="molecule type" value="Genomic_DNA"/>
</dbReference>
<evidence type="ECO:0000259" key="2">
    <source>
        <dbReference type="SMART" id="SM00382"/>
    </source>
</evidence>
<evidence type="ECO:0000256" key="1">
    <source>
        <dbReference type="ARBA" id="ARBA00007448"/>
    </source>
</evidence>
<sequence length="370" mass="39811">MSLVEPTAAVPVTSWVDDGDGVIDVLDVLALSAFVSGRQPHARTRRLTNLRKDATLLPEGAAVLREAVDDQDRSTLAAGEGWTLRATRWHHSRNGSVTVTAVDAELADRILASAVDGAEEVPPPADDAVPIGFWHSAQHGPRRRERRIGAPDWTEIRGNYAAKTAEAIDRLMGLEAESVNGRLLLLHGPPGTGKTTLLRALARRWRNWCQVDCVLDPERLFAEPAYLMDTALGVDGDDEGGRRWRLLLLEDCDELVRGEAKQATGQALSRLLNLTDGLLGQGRDVLVAITTNEDLAKLHPAVVRPGRCLAQLHVAPLPFDEAAAWLETSGVSPAGIGPDGATLAELYELRDGGPRVSVTADQPAGVGMYL</sequence>
<organism evidence="3 4">
    <name type="scientific">Dactylosporangium salmoneum</name>
    <dbReference type="NCBI Taxonomy" id="53361"/>
    <lineage>
        <taxon>Bacteria</taxon>
        <taxon>Bacillati</taxon>
        <taxon>Actinomycetota</taxon>
        <taxon>Actinomycetes</taxon>
        <taxon>Micromonosporales</taxon>
        <taxon>Micromonosporaceae</taxon>
        <taxon>Dactylosporangium</taxon>
    </lineage>
</organism>
<proteinExistence type="inferred from homology"/>
<dbReference type="InterPro" id="IPR003959">
    <property type="entry name" value="ATPase_AAA_core"/>
</dbReference>
<comment type="similarity">
    <text evidence="1">Belongs to the AAA ATPase family. BCS1 subfamily.</text>
</comment>
<feature type="domain" description="AAA+ ATPase" evidence="2">
    <location>
        <begin position="180"/>
        <end position="319"/>
    </location>
</feature>
<dbReference type="InterPro" id="IPR050747">
    <property type="entry name" value="Mitochondrial_chaperone_BCS1"/>
</dbReference>